<dbReference type="PANTHER" id="PTHR43414:SF6">
    <property type="entry name" value="MULTIDRUG RESISTANCE PROTEIN MDTG"/>
    <property type="match status" value="1"/>
</dbReference>
<dbReference type="STRING" id="1192197.JBW_01792"/>
<feature type="transmembrane region" description="Helical" evidence="7">
    <location>
        <begin position="108"/>
        <end position="129"/>
    </location>
</feature>
<dbReference type="Proteomes" id="UP000005361">
    <property type="component" value="Chromosome"/>
</dbReference>
<feature type="transmembrane region" description="Helical" evidence="7">
    <location>
        <begin position="224"/>
        <end position="245"/>
    </location>
</feature>
<feature type="transmembrane region" description="Helical" evidence="7">
    <location>
        <begin position="20"/>
        <end position="42"/>
    </location>
</feature>
<keyword evidence="4 7" id="KW-0812">Transmembrane</keyword>
<dbReference type="AlphaFoldDB" id="I9DN04"/>
<dbReference type="Pfam" id="PF07690">
    <property type="entry name" value="MFS_1"/>
    <property type="match status" value="1"/>
</dbReference>
<comment type="subcellular location">
    <subcellularLocation>
        <location evidence="1">Cell membrane</location>
        <topology evidence="1">Multi-pass membrane protein</topology>
    </subcellularLocation>
</comment>
<dbReference type="InterPro" id="IPR020846">
    <property type="entry name" value="MFS_dom"/>
</dbReference>
<feature type="domain" description="Major facilitator superfamily (MFS) profile" evidence="8">
    <location>
        <begin position="1"/>
        <end position="368"/>
    </location>
</feature>
<dbReference type="PROSITE" id="PS50850">
    <property type="entry name" value="MFS"/>
    <property type="match status" value="1"/>
</dbReference>
<evidence type="ECO:0000256" key="3">
    <source>
        <dbReference type="ARBA" id="ARBA00022475"/>
    </source>
</evidence>
<evidence type="ECO:0000256" key="6">
    <source>
        <dbReference type="ARBA" id="ARBA00023136"/>
    </source>
</evidence>
<keyword evidence="6 7" id="KW-0472">Membrane</keyword>
<evidence type="ECO:0000256" key="5">
    <source>
        <dbReference type="ARBA" id="ARBA00022989"/>
    </source>
</evidence>
<dbReference type="InterPro" id="IPR011701">
    <property type="entry name" value="MFS"/>
</dbReference>
<feature type="transmembrane region" description="Helical" evidence="7">
    <location>
        <begin position="281"/>
        <end position="303"/>
    </location>
</feature>
<dbReference type="KEGG" id="pft:JBW_01792"/>
<evidence type="ECO:0000259" key="8">
    <source>
        <dbReference type="PROSITE" id="PS50850"/>
    </source>
</evidence>
<dbReference type="InterPro" id="IPR001958">
    <property type="entry name" value="Tet-R_TetA/multi-R_MdtG-like"/>
</dbReference>
<dbReference type="PRINTS" id="PR01035">
    <property type="entry name" value="TCRTETA"/>
</dbReference>
<dbReference type="GO" id="GO:0005886">
    <property type="term" value="C:plasma membrane"/>
    <property type="evidence" value="ECO:0007669"/>
    <property type="project" value="UniProtKB-SubCell"/>
</dbReference>
<feature type="transmembrane region" description="Helical" evidence="7">
    <location>
        <begin position="315"/>
        <end position="334"/>
    </location>
</feature>
<evidence type="ECO:0000313" key="10">
    <source>
        <dbReference type="Proteomes" id="UP000005361"/>
    </source>
</evidence>
<keyword evidence="3" id="KW-1003">Cell membrane</keyword>
<feature type="transmembrane region" description="Helical" evidence="7">
    <location>
        <begin position="141"/>
        <end position="161"/>
    </location>
</feature>
<dbReference type="HOGENOM" id="CLU_001265_57_3_9"/>
<dbReference type="PANTHER" id="PTHR43414">
    <property type="entry name" value="MULTIDRUG RESISTANCE PROTEIN MDTG"/>
    <property type="match status" value="1"/>
</dbReference>
<protein>
    <submittedName>
        <fullName evidence="9">Major facilitator superfamily MFS_1</fullName>
    </submittedName>
</protein>
<name>I9DN04_9FIRM</name>
<feature type="transmembrane region" description="Helical" evidence="7">
    <location>
        <begin position="340"/>
        <end position="362"/>
    </location>
</feature>
<reference evidence="10" key="2">
    <citation type="submission" date="2015-02" db="EMBL/GenBank/DDBJ databases">
        <title>Complete Genome Sequence of Pelosinus fermentans JBW45.</title>
        <authorList>
            <person name="De Leon K.B."/>
            <person name="Utturkar S.M."/>
            <person name="Camilleri L.B."/>
            <person name="Arkin A.P."/>
            <person name="Fields M.W."/>
            <person name="Brown S.D."/>
            <person name="Wall J.D."/>
        </authorList>
    </citation>
    <scope>NUCLEOTIDE SEQUENCE [LARGE SCALE GENOMIC DNA]</scope>
    <source>
        <strain evidence="10">JBW45</strain>
    </source>
</reference>
<reference evidence="9 10" key="1">
    <citation type="journal article" date="2015" name="Genome Announc.">
        <title>Complete Genome Sequence of Pelosinus fermentans JBW45, a Member of a Remarkably Competitive Group of Negativicutes in the Firmicutes Phylum.</title>
        <authorList>
            <person name="De Leon K.B."/>
            <person name="Utturkar S.M."/>
            <person name="Camilleri L.B."/>
            <person name="Elias D.A."/>
            <person name="Arkin A.P."/>
            <person name="Fields M.W."/>
            <person name="Brown S.D."/>
            <person name="Wall J.D."/>
        </authorList>
    </citation>
    <scope>NUCLEOTIDE SEQUENCE [LARGE SCALE GENOMIC DNA]</scope>
    <source>
        <strain evidence="9 10">JBW45</strain>
    </source>
</reference>
<dbReference type="GO" id="GO:0022857">
    <property type="term" value="F:transmembrane transporter activity"/>
    <property type="evidence" value="ECO:0007669"/>
    <property type="project" value="InterPro"/>
</dbReference>
<evidence type="ECO:0000313" key="9">
    <source>
        <dbReference type="EMBL" id="AJQ27142.1"/>
    </source>
</evidence>
<evidence type="ECO:0000256" key="4">
    <source>
        <dbReference type="ARBA" id="ARBA00022692"/>
    </source>
</evidence>
<organism evidence="9 10">
    <name type="scientific">Pelosinus fermentans JBW45</name>
    <dbReference type="NCBI Taxonomy" id="1192197"/>
    <lineage>
        <taxon>Bacteria</taxon>
        <taxon>Bacillati</taxon>
        <taxon>Bacillota</taxon>
        <taxon>Negativicutes</taxon>
        <taxon>Selenomonadales</taxon>
        <taxon>Sporomusaceae</taxon>
        <taxon>Pelosinus</taxon>
    </lineage>
</organism>
<evidence type="ECO:0000256" key="2">
    <source>
        <dbReference type="ARBA" id="ARBA00022448"/>
    </source>
</evidence>
<accession>I9DN04</accession>
<sequence>MLIPFLPLYLLDLGVTGTAINLWSAIVFSVTFFISALMSPYWGRQADKSGKRRMLIRAGFSLAAAYFLGSLVRNPIELFMVRILQGFATGFVPAALSIVASTAPKEKIGFSLGIMQTATLVGSIIGPLFGGTLSHLFGIRMSFTVAACIMFIGTLVVSLFVTEPTRNEVPQASGVIDDLKTAFNNFILLEMLVLLFIAQMAVMVLQPLITLYVAELQGQLEGTVLIAGIIFSLAGIAGAIAAPLWGKGGQKAGFSQVLISGFLGAGLFNSLQFFVGDIWSFALLQFIFGFFIAGIYVAVNAIVVANTNEGFRGRAFGLTMSANQLGSMFGPLIGGVVSGWIGIKFIFIYTGIFLIIVGFVIWKQHEKY</sequence>
<dbReference type="Gene3D" id="1.20.1250.20">
    <property type="entry name" value="MFS general substrate transporter like domains"/>
    <property type="match status" value="2"/>
</dbReference>
<evidence type="ECO:0000256" key="1">
    <source>
        <dbReference type="ARBA" id="ARBA00004651"/>
    </source>
</evidence>
<dbReference type="EMBL" id="CP010978">
    <property type="protein sequence ID" value="AJQ27142.1"/>
    <property type="molecule type" value="Genomic_DNA"/>
</dbReference>
<feature type="transmembrane region" description="Helical" evidence="7">
    <location>
        <begin position="182"/>
        <end position="204"/>
    </location>
</feature>
<proteinExistence type="predicted"/>
<dbReference type="SUPFAM" id="SSF103473">
    <property type="entry name" value="MFS general substrate transporter"/>
    <property type="match status" value="1"/>
</dbReference>
<feature type="transmembrane region" description="Helical" evidence="7">
    <location>
        <begin position="257"/>
        <end position="275"/>
    </location>
</feature>
<gene>
    <name evidence="9" type="ORF">JBW_01792</name>
</gene>
<feature type="transmembrane region" description="Helical" evidence="7">
    <location>
        <begin position="78"/>
        <end position="101"/>
    </location>
</feature>
<evidence type="ECO:0000256" key="7">
    <source>
        <dbReference type="SAM" id="Phobius"/>
    </source>
</evidence>
<keyword evidence="5 7" id="KW-1133">Transmembrane helix</keyword>
<dbReference type="InterPro" id="IPR036259">
    <property type="entry name" value="MFS_trans_sf"/>
</dbReference>
<keyword evidence="2" id="KW-0813">Transport</keyword>
<feature type="transmembrane region" description="Helical" evidence="7">
    <location>
        <begin position="54"/>
        <end position="72"/>
    </location>
</feature>